<feature type="compositionally biased region" description="Polar residues" evidence="1">
    <location>
        <begin position="104"/>
        <end position="118"/>
    </location>
</feature>
<evidence type="ECO:0000313" key="3">
    <source>
        <dbReference type="Proteomes" id="UP000030108"/>
    </source>
</evidence>
<feature type="compositionally biased region" description="Basic and acidic residues" evidence="1">
    <location>
        <begin position="120"/>
        <end position="133"/>
    </location>
</feature>
<dbReference type="AlphaFoldDB" id="A0A0A1ULL7"/>
<evidence type="ECO:0000256" key="1">
    <source>
        <dbReference type="SAM" id="MobiDB-lite"/>
    </source>
</evidence>
<dbReference type="Proteomes" id="UP000030108">
    <property type="component" value="Unassembled WGS sequence"/>
</dbReference>
<accession>A0A0A1ULL7</accession>
<dbReference type="EMBL" id="JATN01000321">
    <property type="protein sequence ID" value="EUC59163.1"/>
    <property type="molecule type" value="Genomic_DNA"/>
</dbReference>
<gene>
    <name evidence="2" type="ORF">RSOL_299250</name>
</gene>
<evidence type="ECO:0000313" key="2">
    <source>
        <dbReference type="EMBL" id="EUC59163.1"/>
    </source>
</evidence>
<feature type="compositionally biased region" description="Basic and acidic residues" evidence="1">
    <location>
        <begin position="92"/>
        <end position="102"/>
    </location>
</feature>
<organism evidence="2 3">
    <name type="scientific">Rhizoctonia solani AG-3 Rhs1AP</name>
    <dbReference type="NCBI Taxonomy" id="1086054"/>
    <lineage>
        <taxon>Eukaryota</taxon>
        <taxon>Fungi</taxon>
        <taxon>Dikarya</taxon>
        <taxon>Basidiomycota</taxon>
        <taxon>Agaricomycotina</taxon>
        <taxon>Agaricomycetes</taxon>
        <taxon>Cantharellales</taxon>
        <taxon>Ceratobasidiaceae</taxon>
        <taxon>Rhizoctonia</taxon>
    </lineage>
</organism>
<name>A0A0A1ULL7_9AGAM</name>
<feature type="region of interest" description="Disordered" evidence="1">
    <location>
        <begin position="80"/>
        <end position="133"/>
    </location>
</feature>
<reference evidence="3" key="1">
    <citation type="journal article" date="2014" name="Genome Announc.">
        <title>Draft genome sequence of the plant-pathogenic soil fungus Rhizoctonia solani anastomosis group 3 strain Rhs1AP.</title>
        <authorList>
            <person name="Cubeta M.A."/>
            <person name="Thomas E."/>
            <person name="Dean R.A."/>
            <person name="Jabaji S."/>
            <person name="Neate S.M."/>
            <person name="Tavantzis S."/>
            <person name="Toda T."/>
            <person name="Vilgalys R."/>
            <person name="Bharathan N."/>
            <person name="Fedorova-Abrams N."/>
            <person name="Pakala S.B."/>
            <person name="Pakala S.M."/>
            <person name="Zafar N."/>
            <person name="Joardar V."/>
            <person name="Losada L."/>
            <person name="Nierman W.C."/>
        </authorList>
    </citation>
    <scope>NUCLEOTIDE SEQUENCE [LARGE SCALE GENOMIC DNA]</scope>
    <source>
        <strain evidence="3">AG-3</strain>
    </source>
</reference>
<protein>
    <submittedName>
        <fullName evidence="2">Uncharacterized protein</fullName>
    </submittedName>
</protein>
<comment type="caution">
    <text evidence="2">The sequence shown here is derived from an EMBL/GenBank/DDBJ whole genome shotgun (WGS) entry which is preliminary data.</text>
</comment>
<sequence length="133" mass="14496">MMGYIHSISLEVAIEGTKRVGITHFNVGRLRTHRARGYETLGHSPLMVQVPYIKATPQPPSRVRDARAKPAGVADPICVGKTVINSTQPHSRVRDARAKPGDVTRSTNFPSKGPSQPHSRVRDTRAEPGDVAI</sequence>
<proteinExistence type="predicted"/>